<dbReference type="Pfam" id="PF06093">
    <property type="entry name" value="Spt4"/>
    <property type="match status" value="1"/>
</dbReference>
<evidence type="ECO:0000259" key="3">
    <source>
        <dbReference type="SMART" id="SM01389"/>
    </source>
</evidence>
<proteinExistence type="inferred from homology"/>
<protein>
    <recommendedName>
        <fullName evidence="2">Transcription elongation factor Spt4</fullName>
    </recommendedName>
</protein>
<dbReference type="PANTHER" id="PTHR40704:SF1">
    <property type="entry name" value="TRANSCRIPTION ELONGATION FACTOR SPT4"/>
    <property type="match status" value="1"/>
</dbReference>
<organism evidence="4">
    <name type="scientific">Ignisphaera aggregans</name>
    <dbReference type="NCBI Taxonomy" id="334771"/>
    <lineage>
        <taxon>Archaea</taxon>
        <taxon>Thermoproteota</taxon>
        <taxon>Thermoprotei</taxon>
        <taxon>Desulfurococcales</taxon>
        <taxon>Desulfurococcaceae</taxon>
        <taxon>Ignisphaera</taxon>
    </lineage>
</organism>
<dbReference type="GO" id="GO:0006355">
    <property type="term" value="P:regulation of DNA-templated transcription"/>
    <property type="evidence" value="ECO:0007669"/>
    <property type="project" value="UniProtKB-UniRule"/>
</dbReference>
<keyword evidence="1 2" id="KW-0804">Transcription</keyword>
<dbReference type="GO" id="GO:0008270">
    <property type="term" value="F:zinc ion binding"/>
    <property type="evidence" value="ECO:0007669"/>
    <property type="project" value="UniProtKB-UniRule"/>
</dbReference>
<sequence length="69" mass="7650">MSRGTKSLKACMKCKALVKPEEEKCPVCGSTEFTYEWSGIVIIIDPERSDVAKMLNIKTPGRYALKIGV</sequence>
<dbReference type="EMBL" id="DSGT01000010">
    <property type="protein sequence ID" value="HEW53316.1"/>
    <property type="molecule type" value="Genomic_DNA"/>
</dbReference>
<keyword evidence="4" id="KW-0240">DNA-directed RNA polymerase</keyword>
<feature type="binding site" evidence="2">
    <location>
        <position position="25"/>
    </location>
    <ligand>
        <name>Zn(2+)</name>
        <dbReference type="ChEBI" id="CHEBI:29105"/>
    </ligand>
</feature>
<keyword evidence="2" id="KW-0862">Zinc</keyword>
<keyword evidence="2" id="KW-0805">Transcription regulation</keyword>
<evidence type="ECO:0000256" key="1">
    <source>
        <dbReference type="ARBA" id="ARBA00023163"/>
    </source>
</evidence>
<feature type="binding site" evidence="2">
    <location>
        <position position="14"/>
    </location>
    <ligand>
        <name>Zn(2+)</name>
        <dbReference type="ChEBI" id="CHEBI:29105"/>
    </ligand>
</feature>
<accession>A0A7C2ZCJ0</accession>
<dbReference type="NCBIfam" id="NF041664">
    <property type="entry name" value="RNAP_arch_Epp"/>
    <property type="match status" value="1"/>
</dbReference>
<reference evidence="4" key="1">
    <citation type="journal article" date="2020" name="mSystems">
        <title>Genome- and Community-Level Interaction Insights into Carbon Utilization and Element Cycling Functions of Hydrothermarchaeota in Hydrothermal Sediment.</title>
        <authorList>
            <person name="Zhou Z."/>
            <person name="Liu Y."/>
            <person name="Xu W."/>
            <person name="Pan J."/>
            <person name="Luo Z.H."/>
            <person name="Li M."/>
        </authorList>
    </citation>
    <scope>NUCLEOTIDE SEQUENCE [LARGE SCALE GENOMIC DNA]</scope>
    <source>
        <strain evidence="4">SpSt-16</strain>
    </source>
</reference>
<dbReference type="GO" id="GO:0000428">
    <property type="term" value="C:DNA-directed RNA polymerase complex"/>
    <property type="evidence" value="ECO:0007669"/>
    <property type="project" value="UniProtKB-KW"/>
</dbReference>
<comment type="function">
    <text evidence="2">Stimulates transcription elongation.</text>
</comment>
<dbReference type="SUPFAM" id="SSF63393">
    <property type="entry name" value="RNA polymerase subunits"/>
    <property type="match status" value="1"/>
</dbReference>
<comment type="subunit">
    <text evidence="2">Heterodimer composed of Spt4 and Spt5.</text>
</comment>
<keyword evidence="2" id="KW-0479">Metal-binding</keyword>
<dbReference type="InterPro" id="IPR029040">
    <property type="entry name" value="RPABC4/Spt4"/>
</dbReference>
<dbReference type="PANTHER" id="PTHR40704">
    <property type="entry name" value="TRANSCRIPTION ELONGATION FACTOR SPT4"/>
    <property type="match status" value="1"/>
</dbReference>
<dbReference type="InterPro" id="IPR007178">
    <property type="entry name" value="Spt4_arch"/>
</dbReference>
<feature type="domain" description="Spt4/RpoE2 zinc finger" evidence="3">
    <location>
        <begin position="8"/>
        <end position="68"/>
    </location>
</feature>
<evidence type="ECO:0000256" key="2">
    <source>
        <dbReference type="HAMAP-Rule" id="MF_00949"/>
    </source>
</evidence>
<evidence type="ECO:0000313" key="4">
    <source>
        <dbReference type="EMBL" id="HEW53316.1"/>
    </source>
</evidence>
<dbReference type="SMART" id="SM01389">
    <property type="entry name" value="Spt4"/>
    <property type="match status" value="1"/>
</dbReference>
<dbReference type="AlphaFoldDB" id="A0A7C2ZCJ0"/>
<gene>
    <name evidence="2" type="primary">spt4</name>
    <name evidence="4" type="ORF">ENO77_04035</name>
</gene>
<dbReference type="HAMAP" id="MF_00949">
    <property type="entry name" value="Spt4_arch"/>
    <property type="match status" value="1"/>
</dbReference>
<feature type="binding site" evidence="2">
    <location>
        <position position="28"/>
    </location>
    <ligand>
        <name>Zn(2+)</name>
        <dbReference type="ChEBI" id="CHEBI:29105"/>
    </ligand>
</feature>
<comment type="caution">
    <text evidence="4">The sequence shown here is derived from an EMBL/GenBank/DDBJ whole genome shotgun (WGS) entry which is preliminary data.</text>
</comment>
<dbReference type="Gene3D" id="2.20.28.90">
    <property type="match status" value="1"/>
</dbReference>
<dbReference type="InterPro" id="IPR022800">
    <property type="entry name" value="Spt4/RpoE2_Znf"/>
</dbReference>
<feature type="binding site" evidence="2">
    <location>
        <position position="11"/>
    </location>
    <ligand>
        <name>Zn(2+)</name>
        <dbReference type="ChEBI" id="CHEBI:29105"/>
    </ligand>
</feature>
<comment type="similarity">
    <text evidence="2">Belongs to the archaeal Spt4 family.</text>
</comment>
<name>A0A7C2ZCJ0_9CREN</name>
<dbReference type="InterPro" id="IPR038589">
    <property type="entry name" value="Spt4_dom_sf"/>
</dbReference>